<feature type="site" description="Crucial to convey clamshell closure to channel opening" evidence="16">
    <location>
        <position position="758"/>
    </location>
</feature>
<keyword evidence="1" id="KW-0813">Transport</keyword>
<feature type="compositionally biased region" description="Low complexity" evidence="18">
    <location>
        <begin position="983"/>
        <end position="993"/>
    </location>
</feature>
<dbReference type="Pfam" id="PF01094">
    <property type="entry name" value="ANF_receptor"/>
    <property type="match status" value="1"/>
</dbReference>
<gene>
    <name evidence="22" type="ORF">MEDL_50617</name>
</gene>
<protein>
    <submittedName>
        <fullName evidence="22">Glutamate receptor ionotropic, kainate 2,Glutamate receptor ionotropic, kainate 4,Glutamate receptor 2,Glutamate receptor ionotropic, kainate 5,Glutamate receptor,Glutamate receptor 1</fullName>
    </submittedName>
</protein>
<keyword evidence="17" id="KW-1015">Disulfide bond</keyword>
<feature type="compositionally biased region" description="Polar residues" evidence="18">
    <location>
        <begin position="970"/>
        <end position="980"/>
    </location>
</feature>
<feature type="domain" description="Ionotropic glutamate receptor C-terminal" evidence="20">
    <location>
        <begin position="525"/>
        <end position="893"/>
    </location>
</feature>
<sequence length="1012" mass="116259">MTDVLDYLQIEFYNDDLQIKLYNDDSQIRLYNDDLQIGLYNDYLQIGLYNDELQNELINDELQIELYNYDLQIRLYNDDLQIGLYNDYLQIGLYNDELQIELFNGALQIELYNYDFELWWYNNDLQMGAIFDRKSEHLAKTFEFEVRRLSNSDKDIHLEQTHEIVECQDSFHVSNAICNLLEHNVYGILGAFQSCALSTIQSYTDTFEVPFISLSMPQQSSSLDPYQLYIRPAYIKGLLDVVQLKEWNKIFYIYETDDGLVRLQQLYQDINFRELDLDIIVKRIVSVQSCHQMLRDIYNEITKEPLRVFLDLTSDQSQEVITAIKHDPDISNNRFHFLLVDLGINDMNATVLSAGMNVSGFSLKVPEAEPWNTQSRKKRTYGDVLVEDAVMVFHRALKKLTDPVTQIRNPDEMIKCRDNERITQIRNPDEMIKCRDNERSISFRPGKRVLNAIREGEYDGKSDSENPIKFQENGWRKEFKLPLFETRMNMQIAKVGVFNPPAQLQLHEPEIQTPPRSNITNIQIVRRITTVKEDPYVMWTERGEQIGATCGRENFQGYIIDLIDKVSDYLKFNYTLCIAGDGTYGKKLENGTWNGVIGELTRGIADIAFAAMTISSERERVVDFTKPFMSLGISIMIKKPTNKKAHTFSFMDPLSYEIWMCILFAYVGVSVVLFLVSRFSPTEWHIEDDRTIRNDFTISNSLWYSLGAFMQQGCDISPKSVSGRIVGSVWWFFTLIIISSYTANLAAFLTVERMNTPIESAEDLAKQTQIQYGVYEYGTTADFFRLSKVAIYERMWAYMTSAQDVFAKTTSEGVQRVRDENGKYAYLIESSTNEYKNTRKPCDTMKVGNNLDSKGYGIATPIGSDLRDSLTLAVLHLREKGVLQSLKKKWWDERSECGKPSAALDGSEAELKLNNVAGIFYILIGGLSLSVIIAGFEFLYRSIVDSRKSEQGFGTIVRNKARLSFRGSMDSGNPESTTPLKKSGSSGTYTYTGPTQLPGFDPYVDTNTHTQV</sequence>
<dbReference type="GO" id="GO:0045211">
    <property type="term" value="C:postsynaptic membrane"/>
    <property type="evidence" value="ECO:0007669"/>
    <property type="project" value="UniProtKB-SubCell"/>
</dbReference>
<evidence type="ECO:0000256" key="3">
    <source>
        <dbReference type="ARBA" id="ARBA00022692"/>
    </source>
</evidence>
<evidence type="ECO:0000256" key="6">
    <source>
        <dbReference type="ARBA" id="ARBA00023018"/>
    </source>
</evidence>
<evidence type="ECO:0000256" key="5">
    <source>
        <dbReference type="ARBA" id="ARBA00022989"/>
    </source>
</evidence>
<keyword evidence="12" id="KW-1071">Ligand-gated ion channel</keyword>
<feature type="transmembrane region" description="Helical" evidence="19">
    <location>
        <begin position="919"/>
        <end position="940"/>
    </location>
</feature>
<feature type="binding site" evidence="15">
    <location>
        <position position="829"/>
    </location>
    <ligand>
        <name>L-glutamate</name>
        <dbReference type="ChEBI" id="CHEBI:29985"/>
    </ligand>
</feature>
<dbReference type="FunFam" id="3.40.190.10:FF:000060">
    <property type="entry name" value="Glutamate receptor ionotropic, kainate 1"/>
    <property type="match status" value="1"/>
</dbReference>
<evidence type="ECO:0000256" key="2">
    <source>
        <dbReference type="ARBA" id="ARBA00022475"/>
    </source>
</evidence>
<evidence type="ECO:0000313" key="23">
    <source>
        <dbReference type="Proteomes" id="UP000683360"/>
    </source>
</evidence>
<evidence type="ECO:0000256" key="8">
    <source>
        <dbReference type="ARBA" id="ARBA00023136"/>
    </source>
</evidence>
<evidence type="ECO:0000259" key="20">
    <source>
        <dbReference type="SMART" id="SM00079"/>
    </source>
</evidence>
<dbReference type="Pfam" id="PF10613">
    <property type="entry name" value="Lig_chan-Glu_bd"/>
    <property type="match status" value="1"/>
</dbReference>
<feature type="region of interest" description="Disordered" evidence="18">
    <location>
        <begin position="967"/>
        <end position="1012"/>
    </location>
</feature>
<evidence type="ECO:0000256" key="14">
    <source>
        <dbReference type="ARBA" id="ARBA00034104"/>
    </source>
</evidence>
<evidence type="ECO:0000256" key="17">
    <source>
        <dbReference type="PIRSR" id="PIRSR601508-3"/>
    </source>
</evidence>
<evidence type="ECO:0000256" key="7">
    <source>
        <dbReference type="ARBA" id="ARBA00023065"/>
    </source>
</evidence>
<evidence type="ECO:0000256" key="4">
    <source>
        <dbReference type="ARBA" id="ARBA00022729"/>
    </source>
</evidence>
<dbReference type="PANTHER" id="PTHR18966">
    <property type="entry name" value="IONOTROPIC GLUTAMATE RECEPTOR"/>
    <property type="match status" value="1"/>
</dbReference>
<dbReference type="SMART" id="SM00079">
    <property type="entry name" value="PBPe"/>
    <property type="match status" value="1"/>
</dbReference>
<dbReference type="OrthoDB" id="5984008at2759"/>
<dbReference type="SUPFAM" id="SSF53822">
    <property type="entry name" value="Periplasmic binding protein-like I"/>
    <property type="match status" value="1"/>
</dbReference>
<dbReference type="Gene3D" id="3.40.50.2300">
    <property type="match status" value="2"/>
</dbReference>
<evidence type="ECO:0000256" key="19">
    <source>
        <dbReference type="SAM" id="Phobius"/>
    </source>
</evidence>
<feature type="binding site" evidence="15">
    <location>
        <position position="780"/>
    </location>
    <ligand>
        <name>L-glutamate</name>
        <dbReference type="ChEBI" id="CHEBI:29985"/>
    </ligand>
</feature>
<keyword evidence="13" id="KW-0407">Ion channel</keyword>
<dbReference type="GO" id="GO:0015276">
    <property type="term" value="F:ligand-gated monoatomic ion channel activity"/>
    <property type="evidence" value="ECO:0007669"/>
    <property type="project" value="InterPro"/>
</dbReference>
<keyword evidence="10" id="KW-0325">Glycoprotein</keyword>
<keyword evidence="5 19" id="KW-1133">Transmembrane helix</keyword>
<keyword evidence="11" id="KW-0628">Postsynaptic cell membrane</keyword>
<dbReference type="InterPro" id="IPR015683">
    <property type="entry name" value="Ionotropic_Glu_rcpt"/>
</dbReference>
<dbReference type="Gene3D" id="3.40.190.10">
    <property type="entry name" value="Periplasmic binding protein-like II"/>
    <property type="match status" value="2"/>
</dbReference>
<evidence type="ECO:0000256" key="12">
    <source>
        <dbReference type="ARBA" id="ARBA00023286"/>
    </source>
</evidence>
<feature type="transmembrane region" description="Helical" evidence="19">
    <location>
        <begin position="656"/>
        <end position="676"/>
    </location>
</feature>
<evidence type="ECO:0000313" key="22">
    <source>
        <dbReference type="EMBL" id="CAG2238167.1"/>
    </source>
</evidence>
<name>A0A8S3U2J6_MYTED</name>
<dbReference type="InterPro" id="IPR001828">
    <property type="entry name" value="ANF_lig-bd_rcpt"/>
</dbReference>
<keyword evidence="9 22" id="KW-0675">Receptor</keyword>
<dbReference type="FunFam" id="1.10.287.70:FF:000067">
    <property type="entry name" value="glutamate receptor 2 isoform X1"/>
    <property type="match status" value="1"/>
</dbReference>
<evidence type="ECO:0000256" key="1">
    <source>
        <dbReference type="ARBA" id="ARBA00022448"/>
    </source>
</evidence>
<reference evidence="22" key="1">
    <citation type="submission" date="2021-03" db="EMBL/GenBank/DDBJ databases">
        <authorList>
            <person name="Bekaert M."/>
        </authorList>
    </citation>
    <scope>NUCLEOTIDE SEQUENCE</scope>
</reference>
<dbReference type="AlphaFoldDB" id="A0A8S3U2J6"/>
<keyword evidence="4" id="KW-0732">Signal</keyword>
<feature type="site" description="Interaction with the cone snail toxin Con-ikot-ikot" evidence="16">
    <location>
        <position position="785"/>
    </location>
</feature>
<keyword evidence="2" id="KW-1003">Cell membrane</keyword>
<keyword evidence="8 19" id="KW-0472">Membrane</keyword>
<evidence type="ECO:0000259" key="21">
    <source>
        <dbReference type="SMART" id="SM00918"/>
    </source>
</evidence>
<feature type="binding site" evidence="15">
    <location>
        <position position="613"/>
    </location>
    <ligand>
        <name>L-glutamate</name>
        <dbReference type="ChEBI" id="CHEBI:29985"/>
    </ligand>
</feature>
<feature type="disulfide bond" evidence="17">
    <location>
        <begin position="178"/>
        <end position="434"/>
    </location>
</feature>
<feature type="transmembrane region" description="Helical" evidence="19">
    <location>
        <begin position="729"/>
        <end position="751"/>
    </location>
</feature>
<feature type="binding site" evidence="15">
    <location>
        <position position="618"/>
    </location>
    <ligand>
        <name>L-glutamate</name>
        <dbReference type="ChEBI" id="CHEBI:29985"/>
    </ligand>
</feature>
<evidence type="ECO:0000256" key="18">
    <source>
        <dbReference type="SAM" id="MobiDB-lite"/>
    </source>
</evidence>
<dbReference type="InterPro" id="IPR028082">
    <property type="entry name" value="Peripla_BP_I"/>
</dbReference>
<dbReference type="Pfam" id="PF00060">
    <property type="entry name" value="Lig_chan"/>
    <property type="match status" value="1"/>
</dbReference>
<keyword evidence="23" id="KW-1185">Reference proteome</keyword>
<keyword evidence="7" id="KW-0406">Ion transport</keyword>
<evidence type="ECO:0000256" key="15">
    <source>
        <dbReference type="PIRSR" id="PIRSR601508-1"/>
    </source>
</evidence>
<proteinExistence type="predicted"/>
<dbReference type="InterPro" id="IPR001508">
    <property type="entry name" value="Iono_Glu_rcpt_met"/>
</dbReference>
<evidence type="ECO:0000256" key="11">
    <source>
        <dbReference type="ARBA" id="ARBA00023257"/>
    </source>
</evidence>
<comment type="subcellular location">
    <subcellularLocation>
        <location evidence="14">Postsynaptic cell membrane</location>
        <topology evidence="14">Multi-pass membrane protein</topology>
    </subcellularLocation>
</comment>
<dbReference type="SUPFAM" id="SSF81324">
    <property type="entry name" value="Voltage-gated potassium channels"/>
    <property type="match status" value="1"/>
</dbReference>
<dbReference type="InterPro" id="IPR001320">
    <property type="entry name" value="Iontro_rcpt_C"/>
</dbReference>
<keyword evidence="3 19" id="KW-0812">Transmembrane</keyword>
<comment type="caution">
    <text evidence="22">The sequence shown here is derived from an EMBL/GenBank/DDBJ whole genome shotgun (WGS) entry which is preliminary data.</text>
</comment>
<dbReference type="GO" id="GO:0038023">
    <property type="term" value="F:signaling receptor activity"/>
    <property type="evidence" value="ECO:0007669"/>
    <property type="project" value="InterPro"/>
</dbReference>
<evidence type="ECO:0000256" key="10">
    <source>
        <dbReference type="ARBA" id="ARBA00023180"/>
    </source>
</evidence>
<dbReference type="PRINTS" id="PR00177">
    <property type="entry name" value="NMDARECEPTOR"/>
</dbReference>
<dbReference type="Gene3D" id="1.10.287.70">
    <property type="match status" value="1"/>
</dbReference>
<feature type="disulfide bond" evidence="17">
    <location>
        <begin position="842"/>
        <end position="897"/>
    </location>
</feature>
<keyword evidence="6" id="KW-0770">Synapse</keyword>
<feature type="domain" description="Ionotropic glutamate receptor L-glutamate and glycine-binding" evidence="21">
    <location>
        <begin position="535"/>
        <end position="602"/>
    </location>
</feature>
<dbReference type="FunFam" id="3.40.190.10:FF:000024">
    <property type="entry name" value="Glutamate receptor, ionotropic, delta 1"/>
    <property type="match status" value="1"/>
</dbReference>
<dbReference type="EMBL" id="CAJPWZ010002417">
    <property type="protein sequence ID" value="CAG2238167.1"/>
    <property type="molecule type" value="Genomic_DNA"/>
</dbReference>
<dbReference type="InterPro" id="IPR019594">
    <property type="entry name" value="Glu/Gly-bd"/>
</dbReference>
<evidence type="ECO:0000256" key="9">
    <source>
        <dbReference type="ARBA" id="ARBA00023170"/>
    </source>
</evidence>
<evidence type="ECO:0000256" key="13">
    <source>
        <dbReference type="ARBA" id="ARBA00023303"/>
    </source>
</evidence>
<dbReference type="SMART" id="SM00918">
    <property type="entry name" value="Lig_chan-Glu_bd"/>
    <property type="match status" value="1"/>
</dbReference>
<dbReference type="SUPFAM" id="SSF53850">
    <property type="entry name" value="Periplasmic binding protein-like II"/>
    <property type="match status" value="1"/>
</dbReference>
<accession>A0A8S3U2J6</accession>
<evidence type="ECO:0000256" key="16">
    <source>
        <dbReference type="PIRSR" id="PIRSR601508-2"/>
    </source>
</evidence>
<dbReference type="Proteomes" id="UP000683360">
    <property type="component" value="Unassembled WGS sequence"/>
</dbReference>
<organism evidence="22 23">
    <name type="scientific">Mytilus edulis</name>
    <name type="common">Blue mussel</name>
    <dbReference type="NCBI Taxonomy" id="6550"/>
    <lineage>
        <taxon>Eukaryota</taxon>
        <taxon>Metazoa</taxon>
        <taxon>Spiralia</taxon>
        <taxon>Lophotrochozoa</taxon>
        <taxon>Mollusca</taxon>
        <taxon>Bivalvia</taxon>
        <taxon>Autobranchia</taxon>
        <taxon>Pteriomorphia</taxon>
        <taxon>Mytilida</taxon>
        <taxon>Mytiloidea</taxon>
        <taxon>Mytilidae</taxon>
        <taxon>Mytilinae</taxon>
        <taxon>Mytilus</taxon>
    </lineage>
</organism>